<dbReference type="PANTHER" id="PTHR44858">
    <property type="entry name" value="TETRATRICOPEPTIDE REPEAT PROTEIN 6"/>
    <property type="match status" value="1"/>
</dbReference>
<name>A0ABV4UDW8_9RHOO</name>
<evidence type="ECO:0000256" key="4">
    <source>
        <dbReference type="SAM" id="Phobius"/>
    </source>
</evidence>
<evidence type="ECO:0000256" key="1">
    <source>
        <dbReference type="ARBA" id="ARBA00022737"/>
    </source>
</evidence>
<keyword evidence="4" id="KW-0472">Membrane</keyword>
<keyword evidence="4" id="KW-1133">Transmembrane helix</keyword>
<dbReference type="EMBL" id="JBEUWX010000002">
    <property type="protein sequence ID" value="MFA9949852.1"/>
    <property type="molecule type" value="Genomic_DNA"/>
</dbReference>
<dbReference type="Gene3D" id="1.25.40.10">
    <property type="entry name" value="Tetratricopeptide repeat domain"/>
    <property type="match status" value="1"/>
</dbReference>
<proteinExistence type="predicted"/>
<reference evidence="6" key="1">
    <citation type="submission" date="2024-06" db="EMBL/GenBank/DDBJ databases">
        <title>Radixoralia hellwigii gen. nov., sp nov., isolated from a root canal in the human oral cavity.</title>
        <authorList>
            <person name="Bartsch S."/>
            <person name="Wittmer A."/>
            <person name="Schulz A.-K."/>
            <person name="Neumann-Schaal M."/>
            <person name="Wolf J."/>
            <person name="Gronow S."/>
            <person name="Tennert C."/>
            <person name="Haecker G."/>
            <person name="Cieplik F."/>
            <person name="Al-Ahmad A."/>
        </authorList>
    </citation>
    <scope>NUCLEOTIDE SEQUENCE [LARGE SCALE GENOMIC DNA]</scope>
    <source>
        <strain evidence="6">Wk13</strain>
    </source>
</reference>
<accession>A0ABV4UDW8</accession>
<dbReference type="SUPFAM" id="SSF48452">
    <property type="entry name" value="TPR-like"/>
    <property type="match status" value="1"/>
</dbReference>
<protein>
    <submittedName>
        <fullName evidence="5">Tetratricopeptide repeat protein</fullName>
    </submittedName>
</protein>
<dbReference type="InterPro" id="IPR050498">
    <property type="entry name" value="Ycf3"/>
</dbReference>
<keyword evidence="2 3" id="KW-0802">TPR repeat</keyword>
<keyword evidence="6" id="KW-1185">Reference proteome</keyword>
<gene>
    <name evidence="5" type="ORF">ABCS64_05860</name>
</gene>
<dbReference type="InterPro" id="IPR019734">
    <property type="entry name" value="TPR_rpt"/>
</dbReference>
<dbReference type="PANTHER" id="PTHR44858:SF1">
    <property type="entry name" value="UDP-N-ACETYLGLUCOSAMINE--PEPTIDE N-ACETYLGLUCOSAMINYLTRANSFERASE SPINDLY-RELATED"/>
    <property type="match status" value="1"/>
</dbReference>
<sequence>MPISSQTGRMHPHPQSPRPALPSALLAVSVPSVPLVPSVLIPATPPASASESSRAPSYWNSCWNAYWMGLMSLFCTLALCFVAPSLHAQQILRAPSEKTLAVTEIQHLLKQGQTEQALAKADALIAAQPNDAHARFLKGQILGDTGRTQEAITFFTRMTEDFPELPEPYNNLATLYAQQKQYDKARAALEMAVRANPNYALAHENLGDVYAKLAARAYEQAARLEAADSGAGSPNARARAKAAVLAPILNGSVR</sequence>
<keyword evidence="4" id="KW-0812">Transmembrane</keyword>
<evidence type="ECO:0000256" key="2">
    <source>
        <dbReference type="ARBA" id="ARBA00022803"/>
    </source>
</evidence>
<keyword evidence="1" id="KW-0677">Repeat</keyword>
<feature type="repeat" description="TPR" evidence="3">
    <location>
        <begin position="166"/>
        <end position="199"/>
    </location>
</feature>
<organism evidence="5 6">
    <name type="scientific">Dentiradicibacter hellwigii</name>
    <dbReference type="NCBI Taxonomy" id="3149053"/>
    <lineage>
        <taxon>Bacteria</taxon>
        <taxon>Pseudomonadati</taxon>
        <taxon>Pseudomonadota</taxon>
        <taxon>Betaproteobacteria</taxon>
        <taxon>Rhodocyclales</taxon>
        <taxon>Rhodocyclaceae</taxon>
        <taxon>Dentiradicibacter</taxon>
    </lineage>
</organism>
<dbReference type="InterPro" id="IPR011990">
    <property type="entry name" value="TPR-like_helical_dom_sf"/>
</dbReference>
<dbReference type="Proteomes" id="UP001574673">
    <property type="component" value="Unassembled WGS sequence"/>
</dbReference>
<evidence type="ECO:0000313" key="5">
    <source>
        <dbReference type="EMBL" id="MFA9949852.1"/>
    </source>
</evidence>
<evidence type="ECO:0000313" key="6">
    <source>
        <dbReference type="Proteomes" id="UP001574673"/>
    </source>
</evidence>
<feature type="transmembrane region" description="Helical" evidence="4">
    <location>
        <begin position="65"/>
        <end position="86"/>
    </location>
</feature>
<dbReference type="SMART" id="SM00028">
    <property type="entry name" value="TPR"/>
    <property type="match status" value="2"/>
</dbReference>
<dbReference type="PROSITE" id="PS50005">
    <property type="entry name" value="TPR"/>
    <property type="match status" value="1"/>
</dbReference>
<dbReference type="Pfam" id="PF13414">
    <property type="entry name" value="TPR_11"/>
    <property type="match status" value="1"/>
</dbReference>
<evidence type="ECO:0000256" key="3">
    <source>
        <dbReference type="PROSITE-ProRule" id="PRU00339"/>
    </source>
</evidence>
<comment type="caution">
    <text evidence="5">The sequence shown here is derived from an EMBL/GenBank/DDBJ whole genome shotgun (WGS) entry which is preliminary data.</text>
</comment>
<dbReference type="Pfam" id="PF13432">
    <property type="entry name" value="TPR_16"/>
    <property type="match status" value="1"/>
</dbReference>